<reference evidence="4 5" key="1">
    <citation type="submission" date="2011-08" db="EMBL/GenBank/DDBJ databases">
        <title>The Genome Sequence of Clostridium hathewayi WAL-18680.</title>
        <authorList>
            <consortium name="The Broad Institute Genome Sequencing Platform"/>
            <person name="Earl A."/>
            <person name="Ward D."/>
            <person name="Feldgarden M."/>
            <person name="Gevers D."/>
            <person name="Finegold S.M."/>
            <person name="Summanen P.H."/>
            <person name="Molitoris D.R."/>
            <person name="Song M."/>
            <person name="Daigneault M."/>
            <person name="Allen-Vercoe E."/>
            <person name="Young S.K."/>
            <person name="Zeng Q."/>
            <person name="Gargeya S."/>
            <person name="Fitzgerald M."/>
            <person name="Haas B."/>
            <person name="Abouelleil A."/>
            <person name="Alvarado L."/>
            <person name="Arachchi H.M."/>
            <person name="Berlin A."/>
            <person name="Brown A."/>
            <person name="Chapman S.B."/>
            <person name="Chen Z."/>
            <person name="Dunbar C."/>
            <person name="Freedman E."/>
            <person name="Gearin G."/>
            <person name="Gellesch M."/>
            <person name="Goldberg J."/>
            <person name="Griggs A."/>
            <person name="Gujja S."/>
            <person name="Heiman D."/>
            <person name="Howarth C."/>
            <person name="Larson L."/>
            <person name="Lui A."/>
            <person name="MacDonald P.J.P."/>
            <person name="Montmayeur A."/>
            <person name="Murphy C."/>
            <person name="Neiman D."/>
            <person name="Pearson M."/>
            <person name="Priest M."/>
            <person name="Roberts A."/>
            <person name="Saif S."/>
            <person name="Shea T."/>
            <person name="Shenoy N."/>
            <person name="Sisk P."/>
            <person name="Stolte C."/>
            <person name="Sykes S."/>
            <person name="Wortman J."/>
            <person name="Nusbaum C."/>
            <person name="Birren B."/>
        </authorList>
    </citation>
    <scope>NUCLEOTIDE SEQUENCE [LARGE SCALE GENOMIC DNA]</scope>
    <source>
        <strain evidence="4 5">WAL-18680</strain>
    </source>
</reference>
<dbReference type="Gene3D" id="2.60.40.4270">
    <property type="entry name" value="Listeria-Bacteroides repeat domain"/>
    <property type="match status" value="1"/>
</dbReference>
<name>G5IIE0_9FIRM</name>
<evidence type="ECO:0000256" key="2">
    <source>
        <dbReference type="SAM" id="MobiDB-lite"/>
    </source>
</evidence>
<proteinExistence type="predicted"/>
<dbReference type="EMBL" id="ADLN01000090">
    <property type="protein sequence ID" value="EHI58752.1"/>
    <property type="molecule type" value="Genomic_DNA"/>
</dbReference>
<dbReference type="SUPFAM" id="SSF69360">
    <property type="entry name" value="Cell wall binding repeat"/>
    <property type="match status" value="1"/>
</dbReference>
<feature type="chain" id="PRO_5038856915" description="EF-hand domain-containing protein" evidence="3">
    <location>
        <begin position="31"/>
        <end position="1938"/>
    </location>
</feature>
<evidence type="ECO:0008006" key="6">
    <source>
        <dbReference type="Google" id="ProtNLM"/>
    </source>
</evidence>
<gene>
    <name evidence="4" type="ORF">HMPREF9473_03268</name>
</gene>
<dbReference type="OrthoDB" id="2067910at2"/>
<organism evidence="4 5">
    <name type="scientific">Hungatella hathewayi WAL-18680</name>
    <dbReference type="NCBI Taxonomy" id="742737"/>
    <lineage>
        <taxon>Bacteria</taxon>
        <taxon>Bacillati</taxon>
        <taxon>Bacillota</taxon>
        <taxon>Clostridia</taxon>
        <taxon>Lachnospirales</taxon>
        <taxon>Lachnospiraceae</taxon>
        <taxon>Hungatella</taxon>
    </lineage>
</organism>
<dbReference type="Gene3D" id="2.10.270.10">
    <property type="entry name" value="Cholin Binding"/>
    <property type="match status" value="1"/>
</dbReference>
<keyword evidence="3" id="KW-0732">Signal</keyword>
<evidence type="ECO:0000256" key="1">
    <source>
        <dbReference type="ARBA" id="ARBA00004196"/>
    </source>
</evidence>
<dbReference type="HOGENOM" id="CLU_236284_0_0_9"/>
<dbReference type="GO" id="GO:0030313">
    <property type="term" value="C:cell envelope"/>
    <property type="evidence" value="ECO:0007669"/>
    <property type="project" value="UniProtKB-SubCell"/>
</dbReference>
<dbReference type="RefSeq" id="WP_006781247.1">
    <property type="nucleotide sequence ID" value="NZ_CP040506.1"/>
</dbReference>
<protein>
    <recommendedName>
        <fullName evidence="6">EF-hand domain-containing protein</fullName>
    </recommendedName>
</protein>
<dbReference type="PROSITE" id="PS00018">
    <property type="entry name" value="EF_HAND_1"/>
    <property type="match status" value="1"/>
</dbReference>
<sequence>MKKQKQRKQHLSKQVLSLILSAAMIFTLPAATYAVEDTSTDSGLCQHHPAHDEDCGYSAGSPCSHEHTDECYETVEKCIHKHTDECYEENDNDSPSQASPPQAQTQRTLICTHECTVESGCITQKLNCPHVHDEDCGYVPASPCTYDCQICTESDSSTGTGNDHADVKSTTVITGFEALDESVRIQTVPAGTERDDLNLPAALNATGYRLEQTLENDTWTATESTEEELIIDVEWKVVSAKDTTNETASYDSKGGTFRFAPVLTKDYKVEDGVNLPEITVTVVPDNTLKLSVDNVIALIDALPSMEEIEEMDNMSSEEAASLKNRILAAKKAYDALSDEDKALIDAEHTEKLMTLVSFTEIALLSQSSPAPTVRNKNIFANGIELRIVAGTSTDTNGNPYTNILYDADGNNSIDDDEFLTIGDDAPSEAGYDLSAYSVYGGSEGTDTDTEITANPSITMEGGTLNSIYGGGLAIKNMSSNPPKTSVNGSTSITMNGGKVSTIFGGGRAETNVTSIVTQDTEVNICGGTVGSVAGGGMCGASKSTTSVEGTASITITDAVVEKDVYGGGVCVDKSATATTGGSSVTVGGKAKIGNNTNNWGLRLNGGDPEKEDYTDTGVDTFTISPDLESDSEIVVILPTDYPVDTVLATDAVSTDADYVVLAGKGHERLSFKFDSDNDTLVTYQELKPSFDSGTLYANGTALYIEGGADGKGTIYLDTNRNGKKDDGELSLAGANIYDAPADNSSISFPIYGGSNGEDITSDTKITMTGGTVGNIYGGCHEAKLEGNTEITVTGGKTGKIYGGGHHDTKVVSPLPYGVTGSTSVTVSGGLVNGPIYGGGLAENKEVRSKIGGNTKIVITGDSTVNGNIYGGGHAKQRSTSNITGSTSIIISTSGNVNDVFGGGHIDSTDEIYGIAEIEGSTSVSISGPGKVNNVYGSSCAVGGEAPGSTSEYTKPKAIVHGTTDVKVSGGEITGSVYGGGYAEWGGALPSVLGNSSVTISGGTIAQNVYGGGYATRSGWADMGTAGSGGTAGRTVTSVTINGGTISGYVAGAGEVESESHINGAIHIYGNILITITNGTVCGNVYGLANIRETGIFWISVLGKTEVVVGNKAKIGDSDGNGIVIIDPEDYDKNISASVTSFEIEPNLEEGAKIYAKLPKGIKNGTVIATSAIEADKKFVNLTGDGAENMSLKYEDNQLILEKDIKPTIDAAKHTVYANGKPLLITGAGGNTTIYLDNNGNGQKDSDEPSLKGASLSNAPDDNTDLSEWTIYGGSLDEKLTGSTQITMIGGKLKDIVGGGYASAEEKDATIAKNTVINITGGEVSSIYGGGHAESKAIADVTGSRTITAGGTAKIGDKAKKTGIILNGGDDGDGNTVISNGVDAFAISDSVSLATGAELNVVIPSGYKSGTIATNAKPNTHTYVKLTGDGSDNKMISFNSSDNILHVSDAPTVEASAHHVYANGIPLLITGTSDSTSTIIIDTNGNGIKDTDELSLKGANIENAPDDGSDLSGWTIYGGYGNAELTGNTKITMNSGKVNTIVGGGYSTLKPASVTGNTSVTIIGGTVASDIYGGGFEDGKEAVAAVTGIKSITVGGKAVIGSSANHGIIINTVTVTKLARAASTGTANGVDNFIINPDLADGSSVYVSLPANYTSGVIATEAVSGDTEHIKLTGAGAVDKMARFDSTNHTIKVKDKSFIITLQANGGTVTPLSVETDKAGKLTASLPTPSRNGSYTFDGWFTAVTDGDAVTTDTIFTKDSTVYAHWTYTGSNSSGSNSSSGSTTYKSWLPGAYKGTTKVIHNVIVPSYTVEGTWKIQADGRWRLTGQDGKDFAGGWVAAYNPFADVSKGQSMFDWYLFDADGFMVPGWYTDESGNTYYLNPIKNNVQGAMETGWTIIDGKYYYFNEVSDGTRGRLYRNEITPDGYYVDANGVWDGKTKR</sequence>
<dbReference type="InterPro" id="IPR018247">
    <property type="entry name" value="EF_Hand_1_Ca_BS"/>
</dbReference>
<evidence type="ECO:0000313" key="4">
    <source>
        <dbReference type="EMBL" id="EHI58752.1"/>
    </source>
</evidence>
<dbReference type="InterPro" id="IPR042229">
    <property type="entry name" value="Listeria/Bacterioides_rpt_sf"/>
</dbReference>
<keyword evidence="5" id="KW-1185">Reference proteome</keyword>
<accession>G5IIE0</accession>
<comment type="caution">
    <text evidence="4">The sequence shown here is derived from an EMBL/GenBank/DDBJ whole genome shotgun (WGS) entry which is preliminary data.</text>
</comment>
<dbReference type="PATRIC" id="fig|742737.3.peg.3245"/>
<dbReference type="InterPro" id="IPR013378">
    <property type="entry name" value="InlB-like_B-rpt"/>
</dbReference>
<evidence type="ECO:0000256" key="3">
    <source>
        <dbReference type="SAM" id="SignalP"/>
    </source>
</evidence>
<dbReference type="Pfam" id="PF09479">
    <property type="entry name" value="Flg_new"/>
    <property type="match status" value="1"/>
</dbReference>
<dbReference type="Proteomes" id="UP000005384">
    <property type="component" value="Unassembled WGS sequence"/>
</dbReference>
<comment type="subcellular location">
    <subcellularLocation>
        <location evidence="1">Cell envelope</location>
    </subcellularLocation>
</comment>
<feature type="signal peptide" evidence="3">
    <location>
        <begin position="1"/>
        <end position="30"/>
    </location>
</feature>
<feature type="region of interest" description="Disordered" evidence="2">
    <location>
        <begin position="1235"/>
        <end position="1260"/>
    </location>
</feature>
<evidence type="ECO:0000313" key="5">
    <source>
        <dbReference type="Proteomes" id="UP000005384"/>
    </source>
</evidence>